<dbReference type="EMBL" id="FNJI01000029">
    <property type="protein sequence ID" value="SDP61343.1"/>
    <property type="molecule type" value="Genomic_DNA"/>
</dbReference>
<evidence type="ECO:0000313" key="2">
    <source>
        <dbReference type="Proteomes" id="UP000199073"/>
    </source>
</evidence>
<gene>
    <name evidence="1" type="ORF">SAMN05660330_03383</name>
</gene>
<dbReference type="OrthoDB" id="9155240at2"/>
<name>A0A1H0U577_9BACT</name>
<protein>
    <recommendedName>
        <fullName evidence="3">Methionyl-tRNA formyltransferase</fullName>
    </recommendedName>
</protein>
<dbReference type="AlphaFoldDB" id="A0A1H0U577"/>
<dbReference type="STRING" id="91360.SAMN05660330_03383"/>
<sequence length="75" mass="8846">MALIRKLDKIELEKDIKHSEVDSTFTIIKNQDGKFLQIDTYGSKKRQIRGKKSQSIRFSAEAIEQLKEIIEKYKF</sequence>
<reference evidence="1 2" key="1">
    <citation type="submission" date="2016-10" db="EMBL/GenBank/DDBJ databases">
        <authorList>
            <person name="de Groot N.N."/>
        </authorList>
    </citation>
    <scope>NUCLEOTIDE SEQUENCE [LARGE SCALE GENOMIC DNA]</scope>
    <source>
        <strain evidence="1 2">DSM 12130</strain>
    </source>
</reference>
<evidence type="ECO:0008006" key="3">
    <source>
        <dbReference type="Google" id="ProtNLM"/>
    </source>
</evidence>
<accession>A0A1H0U577</accession>
<evidence type="ECO:0000313" key="1">
    <source>
        <dbReference type="EMBL" id="SDP61343.1"/>
    </source>
</evidence>
<dbReference type="Proteomes" id="UP000199073">
    <property type="component" value="Unassembled WGS sequence"/>
</dbReference>
<dbReference type="RefSeq" id="WP_092224960.1">
    <property type="nucleotide sequence ID" value="NZ_FNJI01000029.1"/>
</dbReference>
<organism evidence="1 2">
    <name type="scientific">Desulforhopalus singaporensis</name>
    <dbReference type="NCBI Taxonomy" id="91360"/>
    <lineage>
        <taxon>Bacteria</taxon>
        <taxon>Pseudomonadati</taxon>
        <taxon>Thermodesulfobacteriota</taxon>
        <taxon>Desulfobulbia</taxon>
        <taxon>Desulfobulbales</taxon>
        <taxon>Desulfocapsaceae</taxon>
        <taxon>Desulforhopalus</taxon>
    </lineage>
</organism>
<keyword evidence="2" id="KW-1185">Reference proteome</keyword>
<proteinExistence type="predicted"/>